<dbReference type="InterPro" id="IPR045086">
    <property type="entry name" value="OBG_GTPase"/>
</dbReference>
<evidence type="ECO:0000259" key="6">
    <source>
        <dbReference type="PROSITE" id="PS51883"/>
    </source>
</evidence>
<dbReference type="InterPro" id="IPR036726">
    <property type="entry name" value="GTP1_OBG_dom_sf"/>
</dbReference>
<dbReference type="PROSITE" id="PS51710">
    <property type="entry name" value="G_OBG"/>
    <property type="match status" value="1"/>
</dbReference>
<dbReference type="InterPro" id="IPR006073">
    <property type="entry name" value="GTP-bd"/>
</dbReference>
<evidence type="ECO:0000256" key="3">
    <source>
        <dbReference type="ARBA" id="ARBA00023134"/>
    </source>
</evidence>
<dbReference type="GO" id="GO:0003924">
    <property type="term" value="F:GTPase activity"/>
    <property type="evidence" value="ECO:0007669"/>
    <property type="project" value="InterPro"/>
</dbReference>
<keyword evidence="8" id="KW-1185">Reference proteome</keyword>
<dbReference type="InterPro" id="IPR031167">
    <property type="entry name" value="G_OBG"/>
</dbReference>
<feature type="domain" description="OBG-type G" evidence="5">
    <location>
        <begin position="288"/>
        <end position="464"/>
    </location>
</feature>
<accession>A0A9D4ZQN8</accession>
<dbReference type="GO" id="GO:0000287">
    <property type="term" value="F:magnesium ion binding"/>
    <property type="evidence" value="ECO:0007669"/>
    <property type="project" value="InterPro"/>
</dbReference>
<dbReference type="Pfam" id="PF01018">
    <property type="entry name" value="GTP1_OBG"/>
    <property type="match status" value="1"/>
</dbReference>
<proteinExistence type="predicted"/>
<dbReference type="InterPro" id="IPR027417">
    <property type="entry name" value="P-loop_NTPase"/>
</dbReference>
<dbReference type="PANTHER" id="PTHR11702:SF39">
    <property type="entry name" value="GTP-BINDING PROTEIN OBGC2-RELATED"/>
    <property type="match status" value="1"/>
</dbReference>
<evidence type="ECO:0000256" key="1">
    <source>
        <dbReference type="ARBA" id="ARBA00022528"/>
    </source>
</evidence>
<dbReference type="AlphaFoldDB" id="A0A9D4ZQN8"/>
<comment type="caution">
    <text evidence="7">The sequence shown here is derived from an EMBL/GenBank/DDBJ whole genome shotgun (WGS) entry which is preliminary data.</text>
</comment>
<dbReference type="GO" id="GO:0005739">
    <property type="term" value="C:mitochondrion"/>
    <property type="evidence" value="ECO:0007669"/>
    <property type="project" value="TreeGrafter"/>
</dbReference>
<name>A0A9D4ZQN8_ADICA</name>
<evidence type="ECO:0000313" key="8">
    <source>
        <dbReference type="Proteomes" id="UP000886520"/>
    </source>
</evidence>
<organism evidence="7 8">
    <name type="scientific">Adiantum capillus-veneris</name>
    <name type="common">Maidenhair fern</name>
    <dbReference type="NCBI Taxonomy" id="13818"/>
    <lineage>
        <taxon>Eukaryota</taxon>
        <taxon>Viridiplantae</taxon>
        <taxon>Streptophyta</taxon>
        <taxon>Embryophyta</taxon>
        <taxon>Tracheophyta</taxon>
        <taxon>Polypodiopsida</taxon>
        <taxon>Polypodiidae</taxon>
        <taxon>Polypodiales</taxon>
        <taxon>Pteridineae</taxon>
        <taxon>Pteridaceae</taxon>
        <taxon>Vittarioideae</taxon>
        <taxon>Adiantum</taxon>
    </lineage>
</organism>
<evidence type="ECO:0000256" key="4">
    <source>
        <dbReference type="SAM" id="MobiDB-lite"/>
    </source>
</evidence>
<evidence type="ECO:0008006" key="9">
    <source>
        <dbReference type="Google" id="ProtNLM"/>
    </source>
</evidence>
<keyword evidence="2" id="KW-0547">Nucleotide-binding</keyword>
<feature type="region of interest" description="Disordered" evidence="4">
    <location>
        <begin position="510"/>
        <end position="536"/>
    </location>
</feature>
<dbReference type="InterPro" id="IPR006074">
    <property type="entry name" value="GTP1-OBG_CS"/>
</dbReference>
<dbReference type="Proteomes" id="UP000886520">
    <property type="component" value="Chromosome 2"/>
</dbReference>
<evidence type="ECO:0000313" key="7">
    <source>
        <dbReference type="EMBL" id="KAI5081640.1"/>
    </source>
</evidence>
<dbReference type="InterPro" id="IPR006169">
    <property type="entry name" value="GTP1_OBG_dom"/>
</dbReference>
<dbReference type="SUPFAM" id="SSF52540">
    <property type="entry name" value="P-loop containing nucleoside triphosphate hydrolases"/>
    <property type="match status" value="1"/>
</dbReference>
<protein>
    <recommendedName>
        <fullName evidence="9">GTP-binding protein OBGC2</fullName>
    </recommendedName>
</protein>
<evidence type="ECO:0000259" key="5">
    <source>
        <dbReference type="PROSITE" id="PS51710"/>
    </source>
</evidence>
<dbReference type="CDD" id="cd01898">
    <property type="entry name" value="Obg"/>
    <property type="match status" value="1"/>
</dbReference>
<evidence type="ECO:0000256" key="2">
    <source>
        <dbReference type="ARBA" id="ARBA00022741"/>
    </source>
</evidence>
<keyword evidence="1" id="KW-0150">Chloroplast</keyword>
<dbReference type="GO" id="GO:0005525">
    <property type="term" value="F:GTP binding"/>
    <property type="evidence" value="ECO:0007669"/>
    <property type="project" value="UniProtKB-KW"/>
</dbReference>
<keyword evidence="1" id="KW-0934">Plastid</keyword>
<dbReference type="PRINTS" id="PR00326">
    <property type="entry name" value="GTP1OBG"/>
</dbReference>
<feature type="domain" description="Obg" evidence="6">
    <location>
        <begin position="89"/>
        <end position="287"/>
    </location>
</feature>
<dbReference type="PROSITE" id="PS00905">
    <property type="entry name" value="GTP1_OBG"/>
    <property type="match status" value="1"/>
</dbReference>
<keyword evidence="3" id="KW-0342">GTP-binding</keyword>
<gene>
    <name evidence="7" type="ORF">GOP47_0001383</name>
</gene>
<dbReference type="SUPFAM" id="SSF82051">
    <property type="entry name" value="Obg GTP-binding protein N-terminal domain"/>
    <property type="match status" value="1"/>
</dbReference>
<sequence>MTSTRGLMMEVAPYGRLPMSKTYLFPEGAARLPGFCSLVGGGCNLTGMQRKVNRCCHQHSRWQTMIQNSLTQLAENGSTISANVDKEPHKYFDQVMITVRSGDGGHGAVLSLPRTTMKGLSKNTDRDLFHKRRKMKRETDGTVILPMGGHGGDVVIIASDSEDNLLEFHKKKRHFAKRGGNVDAMGYLSPLLEDGSAAPALQIPVPVGTVVKRKRGGKLLADLVRAGDKVLVARGGRGGISLVEIPKGNKGHLRPIKAPTLKDPDDKALVLGAPGEEVTLELTLRVVADVGLVGLPNAGKSSLLAAVTRAKPEIAEYPFTTLMPNLGHLPGSSEEVDGGFSKGPKMADLPGLIKGAHLGKGLGRMFLRHLRRTRIVVHVVDASSEDPLEDYRILCEELQMYNPDYLERPHIVVLNKLDIPEAAARFESLKEQILMLGTQSTNPPESDDNRSDDPLMDYGASSVDAREYFFSQQEPVRKFPHAAAIAGISALEGMGIEDLLITIRSTLESTDSKSKKPVQRRLQPKPEMYVPPQWEL</sequence>
<dbReference type="EMBL" id="JABFUD020000003">
    <property type="protein sequence ID" value="KAI5081640.1"/>
    <property type="molecule type" value="Genomic_DNA"/>
</dbReference>
<reference evidence="7" key="1">
    <citation type="submission" date="2021-01" db="EMBL/GenBank/DDBJ databases">
        <title>Adiantum capillus-veneris genome.</title>
        <authorList>
            <person name="Fang Y."/>
            <person name="Liao Q."/>
        </authorList>
    </citation>
    <scope>NUCLEOTIDE SEQUENCE</scope>
    <source>
        <strain evidence="7">H3</strain>
        <tissue evidence="7">Leaf</tissue>
    </source>
</reference>
<dbReference type="OrthoDB" id="347018at2759"/>
<dbReference type="PANTHER" id="PTHR11702">
    <property type="entry name" value="DEVELOPMENTALLY REGULATED GTP-BINDING PROTEIN-RELATED"/>
    <property type="match status" value="1"/>
</dbReference>
<dbReference type="Gene3D" id="2.70.210.12">
    <property type="entry name" value="GTP1/OBG domain"/>
    <property type="match status" value="1"/>
</dbReference>
<dbReference type="GO" id="GO:0042254">
    <property type="term" value="P:ribosome biogenesis"/>
    <property type="evidence" value="ECO:0007669"/>
    <property type="project" value="UniProtKB-UniRule"/>
</dbReference>
<dbReference type="Pfam" id="PF01926">
    <property type="entry name" value="MMR_HSR1"/>
    <property type="match status" value="1"/>
</dbReference>
<dbReference type="Gene3D" id="3.40.50.300">
    <property type="entry name" value="P-loop containing nucleotide triphosphate hydrolases"/>
    <property type="match status" value="1"/>
</dbReference>
<dbReference type="PROSITE" id="PS51883">
    <property type="entry name" value="OBG"/>
    <property type="match status" value="1"/>
</dbReference>